<sequence>MMAERESECPICPSFVRCAHYKDLALWLSDNAASPAIPGHRSANTFCVSGPETPAPCRRSRCPGHLVMGEWSSNAVEFPDLPAAEAEFSRREALLLGREVPA</sequence>
<organism evidence="1">
    <name type="scientific">marine sediment metagenome</name>
    <dbReference type="NCBI Taxonomy" id="412755"/>
    <lineage>
        <taxon>unclassified sequences</taxon>
        <taxon>metagenomes</taxon>
        <taxon>ecological metagenomes</taxon>
    </lineage>
</organism>
<accession>A0A0F8Z729</accession>
<reference evidence="1" key="1">
    <citation type="journal article" date="2015" name="Nature">
        <title>Complex archaea that bridge the gap between prokaryotes and eukaryotes.</title>
        <authorList>
            <person name="Spang A."/>
            <person name="Saw J.H."/>
            <person name="Jorgensen S.L."/>
            <person name="Zaremba-Niedzwiedzka K."/>
            <person name="Martijn J."/>
            <person name="Lind A.E."/>
            <person name="van Eijk R."/>
            <person name="Schleper C."/>
            <person name="Guy L."/>
            <person name="Ettema T.J."/>
        </authorList>
    </citation>
    <scope>NUCLEOTIDE SEQUENCE</scope>
</reference>
<proteinExistence type="predicted"/>
<dbReference type="EMBL" id="LAZR01049476">
    <property type="protein sequence ID" value="KKK89553.1"/>
    <property type="molecule type" value="Genomic_DNA"/>
</dbReference>
<gene>
    <name evidence="1" type="ORF">LCGC14_2731950</name>
</gene>
<dbReference type="AlphaFoldDB" id="A0A0F8Z729"/>
<name>A0A0F8Z729_9ZZZZ</name>
<protein>
    <submittedName>
        <fullName evidence="1">Uncharacterized protein</fullName>
    </submittedName>
</protein>
<comment type="caution">
    <text evidence="1">The sequence shown here is derived from an EMBL/GenBank/DDBJ whole genome shotgun (WGS) entry which is preliminary data.</text>
</comment>
<evidence type="ECO:0000313" key="1">
    <source>
        <dbReference type="EMBL" id="KKK89553.1"/>
    </source>
</evidence>